<sequence length="230" mass="26637">MIIVAATYLHIDKYIHKEKSFEENRKKFESELIKITREIYGNNFDINLHIDEGGTYLNVLIGAGALVSILSQGPSAISNVMEYGEKAVDFGSEVVEEVQDVFDVDEEEIDWKQRRRGDIKNLISIFKYSDIIKQDNMDKNSINEAKKELRRNLQKIYKKVNNIEELNLISKELPADFTPKISANIIGSRDQDFETFLDLPEFSVGILGEERSQKRGTRRRRRIYEATLRS</sequence>
<evidence type="ECO:0000313" key="2">
    <source>
        <dbReference type="EMBL" id="MFC4350371.1"/>
    </source>
</evidence>
<protein>
    <submittedName>
        <fullName evidence="2">Uncharacterized protein</fullName>
    </submittedName>
</protein>
<dbReference type="Proteomes" id="UP001595799">
    <property type="component" value="Unassembled WGS sequence"/>
</dbReference>
<name>A0ABV8UI92_9PROT</name>
<reference evidence="3" key="1">
    <citation type="journal article" date="2019" name="Int. J. Syst. Evol. Microbiol.">
        <title>The Global Catalogue of Microorganisms (GCM) 10K type strain sequencing project: providing services to taxonomists for standard genome sequencing and annotation.</title>
        <authorList>
            <consortium name="The Broad Institute Genomics Platform"/>
            <consortium name="The Broad Institute Genome Sequencing Center for Infectious Disease"/>
            <person name="Wu L."/>
            <person name="Ma J."/>
        </authorList>
    </citation>
    <scope>NUCLEOTIDE SEQUENCE [LARGE SCALE GENOMIC DNA]</scope>
    <source>
        <strain evidence="3">CECT 8472</strain>
    </source>
</reference>
<keyword evidence="3" id="KW-1185">Reference proteome</keyword>
<proteinExistence type="predicted"/>
<dbReference type="EMBL" id="JBHSCW010000001">
    <property type="protein sequence ID" value="MFC4350371.1"/>
    <property type="molecule type" value="Genomic_DNA"/>
</dbReference>
<keyword evidence="1" id="KW-0175">Coiled coil</keyword>
<comment type="caution">
    <text evidence="2">The sequence shown here is derived from an EMBL/GenBank/DDBJ whole genome shotgun (WGS) entry which is preliminary data.</text>
</comment>
<gene>
    <name evidence="2" type="ORF">ACFOW6_02315</name>
</gene>
<feature type="coiled-coil region" evidence="1">
    <location>
        <begin position="132"/>
        <end position="166"/>
    </location>
</feature>
<evidence type="ECO:0000313" key="3">
    <source>
        <dbReference type="Proteomes" id="UP001595799"/>
    </source>
</evidence>
<evidence type="ECO:0000256" key="1">
    <source>
        <dbReference type="SAM" id="Coils"/>
    </source>
</evidence>
<organism evidence="2 3">
    <name type="scientific">Fodinicurvata halophila</name>
    <dbReference type="NCBI Taxonomy" id="1419723"/>
    <lineage>
        <taxon>Bacteria</taxon>
        <taxon>Pseudomonadati</taxon>
        <taxon>Pseudomonadota</taxon>
        <taxon>Alphaproteobacteria</taxon>
        <taxon>Rhodospirillales</taxon>
        <taxon>Rhodovibrionaceae</taxon>
        <taxon>Fodinicurvata</taxon>
    </lineage>
</organism>
<accession>A0ABV8UI92</accession>
<dbReference type="RefSeq" id="WP_382420710.1">
    <property type="nucleotide sequence ID" value="NZ_JBHSCW010000001.1"/>
</dbReference>